<evidence type="ECO:0000256" key="8">
    <source>
        <dbReference type="HAMAP-Rule" id="MF_01148"/>
    </source>
</evidence>
<evidence type="ECO:0000256" key="4">
    <source>
        <dbReference type="ARBA" id="ARBA00022692"/>
    </source>
</evidence>
<feature type="region of interest" description="Disordered" evidence="9">
    <location>
        <begin position="515"/>
        <end position="545"/>
    </location>
</feature>
<dbReference type="HAMAP" id="MF_01148">
    <property type="entry name" value="Lnt"/>
    <property type="match status" value="1"/>
</dbReference>
<gene>
    <name evidence="8" type="primary">lnt</name>
    <name evidence="11" type="ORF">N24_1572</name>
</gene>
<evidence type="ECO:0000313" key="11">
    <source>
        <dbReference type="EMBL" id="BAU95834.1"/>
    </source>
</evidence>
<dbReference type="KEGG" id="csur:N24_1572"/>
<dbReference type="PANTHER" id="PTHR38686:SF1">
    <property type="entry name" value="APOLIPOPROTEIN N-ACYLTRANSFERASE"/>
    <property type="match status" value="1"/>
</dbReference>
<evidence type="ECO:0000313" key="12">
    <source>
        <dbReference type="Proteomes" id="UP000218244"/>
    </source>
</evidence>
<keyword evidence="5 8" id="KW-1133">Transmembrane helix</keyword>
<evidence type="ECO:0000259" key="10">
    <source>
        <dbReference type="PROSITE" id="PS50263"/>
    </source>
</evidence>
<accession>A0A160PQJ6</accession>
<dbReference type="EC" id="2.3.1.269" evidence="8"/>
<feature type="transmembrane region" description="Helical" evidence="8">
    <location>
        <begin position="100"/>
        <end position="124"/>
    </location>
</feature>
<feature type="transmembrane region" description="Helical" evidence="8">
    <location>
        <begin position="489"/>
        <end position="509"/>
    </location>
</feature>
<keyword evidence="11" id="KW-0449">Lipoprotein</keyword>
<dbReference type="Gene3D" id="3.60.110.10">
    <property type="entry name" value="Carbon-nitrogen hydrolase"/>
    <property type="match status" value="1"/>
</dbReference>
<dbReference type="PANTHER" id="PTHR38686">
    <property type="entry name" value="APOLIPOPROTEIN N-ACYLTRANSFERASE"/>
    <property type="match status" value="1"/>
</dbReference>
<evidence type="ECO:0000256" key="1">
    <source>
        <dbReference type="ARBA" id="ARBA00004651"/>
    </source>
</evidence>
<keyword evidence="4 8" id="KW-0812">Transmembrane</keyword>
<evidence type="ECO:0000256" key="6">
    <source>
        <dbReference type="ARBA" id="ARBA00023136"/>
    </source>
</evidence>
<dbReference type="InterPro" id="IPR003010">
    <property type="entry name" value="C-N_Hydrolase"/>
</dbReference>
<comment type="pathway">
    <text evidence="8">Protein modification; lipoprotein biosynthesis (N-acyl transfer).</text>
</comment>
<evidence type="ECO:0000256" key="2">
    <source>
        <dbReference type="ARBA" id="ARBA00022475"/>
    </source>
</evidence>
<organism evidence="11 12">
    <name type="scientific">Corynebacterium suranareeae</name>
    <dbReference type="NCBI Taxonomy" id="2506452"/>
    <lineage>
        <taxon>Bacteria</taxon>
        <taxon>Bacillati</taxon>
        <taxon>Actinomycetota</taxon>
        <taxon>Actinomycetes</taxon>
        <taxon>Mycobacteriales</taxon>
        <taxon>Corynebacteriaceae</taxon>
        <taxon>Corynebacterium</taxon>
    </lineage>
</organism>
<keyword evidence="2 8" id="KW-1003">Cell membrane</keyword>
<feature type="transmembrane region" description="Helical" evidence="8">
    <location>
        <begin position="170"/>
        <end position="195"/>
    </location>
</feature>
<evidence type="ECO:0000256" key="7">
    <source>
        <dbReference type="ARBA" id="ARBA00023315"/>
    </source>
</evidence>
<feature type="domain" description="CN hydrolase" evidence="10">
    <location>
        <begin position="230"/>
        <end position="479"/>
    </location>
</feature>
<feature type="compositionally biased region" description="Basic residues" evidence="9">
    <location>
        <begin position="528"/>
        <end position="545"/>
    </location>
</feature>
<comment type="function">
    <text evidence="8">Catalyzes the phospholipid dependent N-acylation of the N-terminal cysteine of apolipoprotein, the last step in lipoprotein maturation.</text>
</comment>
<feature type="transmembrane region" description="Helical" evidence="8">
    <location>
        <begin position="74"/>
        <end position="94"/>
    </location>
</feature>
<dbReference type="EMBL" id="AP017369">
    <property type="protein sequence ID" value="BAU95834.1"/>
    <property type="molecule type" value="Genomic_DNA"/>
</dbReference>
<evidence type="ECO:0000256" key="9">
    <source>
        <dbReference type="SAM" id="MobiDB-lite"/>
    </source>
</evidence>
<dbReference type="RefSeq" id="WP_096455876.1">
    <property type="nucleotide sequence ID" value="NZ_AP017369.1"/>
</dbReference>
<protein>
    <recommendedName>
        <fullName evidence="8">Apolipoprotein N-acyltransferase</fullName>
        <shortName evidence="8">ALP N-acyltransferase</shortName>
        <ecNumber evidence="8">2.3.1.269</ecNumber>
    </recommendedName>
</protein>
<evidence type="ECO:0000256" key="5">
    <source>
        <dbReference type="ARBA" id="ARBA00022989"/>
    </source>
</evidence>
<feature type="transmembrane region" description="Helical" evidence="8">
    <location>
        <begin position="23"/>
        <end position="46"/>
    </location>
</feature>
<evidence type="ECO:0000256" key="3">
    <source>
        <dbReference type="ARBA" id="ARBA00022679"/>
    </source>
</evidence>
<dbReference type="CDD" id="cd07571">
    <property type="entry name" value="ALP_N-acyl_transferase"/>
    <property type="match status" value="1"/>
</dbReference>
<keyword evidence="12" id="KW-1185">Reference proteome</keyword>
<dbReference type="UniPathway" id="UPA00666"/>
<feature type="transmembrane region" description="Helical" evidence="8">
    <location>
        <begin position="202"/>
        <end position="220"/>
    </location>
</feature>
<dbReference type="Pfam" id="PF00795">
    <property type="entry name" value="CN_hydrolase"/>
    <property type="match status" value="1"/>
</dbReference>
<dbReference type="GO" id="GO:0005886">
    <property type="term" value="C:plasma membrane"/>
    <property type="evidence" value="ECO:0007669"/>
    <property type="project" value="UniProtKB-SubCell"/>
</dbReference>
<sequence length="545" mass="58870">MTLLVRLALAAMGGLFVYASNEPIGWFIAGIVGIALFFASLAPWSIGTPPKRRRKNEPVPFLQRVSVGPTIPQGMLLGFVHGLVAYLLLLPWIGEFVGSLPYIALSVVEALYSIALGAFGVAIARWKDWKVFLFPAMYVAVEYLRSSWPFDGFAWVRLAWGQINGPLANLAALGGVAFVTFATVLAAVGVAMVVISKKHLTGVIVTASVLVIGAVSSLYIDRDGTSSDSIEVAAIQGNVPRMGLDFNAQRRAVLSNHARETLKLDQQVDLVIWPENSSDVNPFTDAQARAIIDGAVDHAQAPILVGTITVDEVGPRNTMQVFDPVEGPTEYHNKKFLQPFGEYMPFREFLRNFSPYVDSAGNFQPGDGTGVVSMNAANLGRAVTVGVMTCYEVIFDRAGRDAIANGAEFLTTPTNNATFGFTDMTYQQLAMSRMRAIEFDRAVVVAATSGVSAIVNPDGSVSQRTRIFESATLTESIPLKDTVTIAARVGFYVELLLVIIGTLAGLFAVRMNSRSKSDKGSTRPAQQRVKKVPAKKAATNRRKAK</sequence>
<dbReference type="SUPFAM" id="SSF56317">
    <property type="entry name" value="Carbon-nitrogen hydrolase"/>
    <property type="match status" value="1"/>
</dbReference>
<proteinExistence type="inferred from homology"/>
<dbReference type="InterPro" id="IPR036526">
    <property type="entry name" value="C-N_Hydrolase_sf"/>
</dbReference>
<dbReference type="NCBIfam" id="TIGR00546">
    <property type="entry name" value="lnt"/>
    <property type="match status" value="1"/>
</dbReference>
<dbReference type="InterPro" id="IPR004563">
    <property type="entry name" value="Apolipo_AcylTrfase"/>
</dbReference>
<dbReference type="Proteomes" id="UP000218244">
    <property type="component" value="Chromosome"/>
</dbReference>
<keyword evidence="3 8" id="KW-0808">Transferase</keyword>
<dbReference type="GO" id="GO:0016410">
    <property type="term" value="F:N-acyltransferase activity"/>
    <property type="evidence" value="ECO:0007669"/>
    <property type="project" value="UniProtKB-UniRule"/>
</dbReference>
<comment type="similarity">
    <text evidence="8">Belongs to the CN hydrolase family. Apolipoprotein N-acyltransferase subfamily.</text>
</comment>
<dbReference type="InterPro" id="IPR045378">
    <property type="entry name" value="LNT_N"/>
</dbReference>
<comment type="catalytic activity">
    <reaction evidence="8">
        <text>N-terminal S-1,2-diacyl-sn-glyceryl-L-cysteinyl-[lipoprotein] + a glycerophospholipid = N-acyl-S-1,2-diacyl-sn-glyceryl-L-cysteinyl-[lipoprotein] + a 2-acyl-sn-glycero-3-phospholipid + H(+)</text>
        <dbReference type="Rhea" id="RHEA:48228"/>
        <dbReference type="Rhea" id="RHEA-COMP:14681"/>
        <dbReference type="Rhea" id="RHEA-COMP:14684"/>
        <dbReference type="ChEBI" id="CHEBI:15378"/>
        <dbReference type="ChEBI" id="CHEBI:136912"/>
        <dbReference type="ChEBI" id="CHEBI:140656"/>
        <dbReference type="ChEBI" id="CHEBI:140657"/>
        <dbReference type="ChEBI" id="CHEBI:140660"/>
        <dbReference type="EC" id="2.3.1.269"/>
    </reaction>
</comment>
<reference evidence="11 12" key="1">
    <citation type="submission" date="2016-02" db="EMBL/GenBank/DDBJ databases">
        <title>Corynebacterium glutamicum N24 whole genome sequencing project.</title>
        <authorList>
            <person name="Matsutani M."/>
            <person name="Nangtapong N."/>
            <person name="Yakushi T."/>
            <person name="Matsushita K."/>
        </authorList>
    </citation>
    <scope>NUCLEOTIDE SEQUENCE [LARGE SCALE GENOMIC DNA]</scope>
    <source>
        <strain evidence="11 12">N24</strain>
    </source>
</reference>
<keyword evidence="7 8" id="KW-0012">Acyltransferase</keyword>
<dbReference type="GO" id="GO:0042158">
    <property type="term" value="P:lipoprotein biosynthetic process"/>
    <property type="evidence" value="ECO:0007669"/>
    <property type="project" value="UniProtKB-UniRule"/>
</dbReference>
<dbReference type="Pfam" id="PF20154">
    <property type="entry name" value="LNT_N"/>
    <property type="match status" value="1"/>
</dbReference>
<dbReference type="AlphaFoldDB" id="A0A160PQJ6"/>
<keyword evidence="6 8" id="KW-0472">Membrane</keyword>
<comment type="subcellular location">
    <subcellularLocation>
        <location evidence="1 8">Cell membrane</location>
        <topology evidence="1 8">Multi-pass membrane protein</topology>
    </subcellularLocation>
</comment>
<dbReference type="PROSITE" id="PS50263">
    <property type="entry name" value="CN_HYDROLASE"/>
    <property type="match status" value="1"/>
</dbReference>
<name>A0A160PQJ6_9CORY</name>